<accession>A0ABY8WPN0</accession>
<evidence type="ECO:0000256" key="4">
    <source>
        <dbReference type="SAM" id="SignalP"/>
    </source>
</evidence>
<dbReference type="PANTHER" id="PTHR34142">
    <property type="entry name" value="ENDO-BETA-1,4-GLUCANASE A"/>
    <property type="match status" value="1"/>
</dbReference>
<dbReference type="InterPro" id="IPR000772">
    <property type="entry name" value="Ricin_B_lectin"/>
</dbReference>
<proteinExistence type="inferred from homology"/>
<protein>
    <submittedName>
        <fullName evidence="6">RICIN domain-containing protein</fullName>
    </submittedName>
</protein>
<dbReference type="SUPFAM" id="SSF51445">
    <property type="entry name" value="(Trans)glycosidases"/>
    <property type="match status" value="1"/>
</dbReference>
<name>A0ABY8WPN0_9ACTN</name>
<keyword evidence="2 3" id="KW-0326">Glycosidase</keyword>
<dbReference type="SUPFAM" id="SSF50370">
    <property type="entry name" value="Ricin B-like lectins"/>
    <property type="match status" value="1"/>
</dbReference>
<dbReference type="Gene3D" id="2.80.10.50">
    <property type="match status" value="3"/>
</dbReference>
<dbReference type="Pfam" id="PF00150">
    <property type="entry name" value="Cellulase"/>
    <property type="match status" value="1"/>
</dbReference>
<evidence type="ECO:0000313" key="7">
    <source>
        <dbReference type="Proteomes" id="UP001240150"/>
    </source>
</evidence>
<feature type="signal peptide" evidence="4">
    <location>
        <begin position="1"/>
        <end position="25"/>
    </location>
</feature>
<keyword evidence="1 3" id="KW-0378">Hydrolase</keyword>
<dbReference type="InterPro" id="IPR035992">
    <property type="entry name" value="Ricin_B-like_lectins"/>
</dbReference>
<keyword evidence="7" id="KW-1185">Reference proteome</keyword>
<evidence type="ECO:0000256" key="1">
    <source>
        <dbReference type="ARBA" id="ARBA00022801"/>
    </source>
</evidence>
<evidence type="ECO:0000313" key="6">
    <source>
        <dbReference type="EMBL" id="WIM98518.1"/>
    </source>
</evidence>
<dbReference type="InterPro" id="IPR001547">
    <property type="entry name" value="Glyco_hydro_5"/>
</dbReference>
<dbReference type="Proteomes" id="UP001240150">
    <property type="component" value="Chromosome"/>
</dbReference>
<reference evidence="6 7" key="1">
    <citation type="submission" date="2023-06" db="EMBL/GenBank/DDBJ databases">
        <authorList>
            <person name="Yushchuk O."/>
            <person name="Binda E."/>
            <person name="Ruckert-Reed C."/>
            <person name="Fedorenko V."/>
            <person name="Kalinowski J."/>
            <person name="Marinelli F."/>
        </authorList>
    </citation>
    <scope>NUCLEOTIDE SEQUENCE [LARGE SCALE GENOMIC DNA]</scope>
    <source>
        <strain evidence="6 7">NRRL 3884</strain>
    </source>
</reference>
<dbReference type="CDD" id="cd00161">
    <property type="entry name" value="beta-trefoil_Ricin-like"/>
    <property type="match status" value="1"/>
</dbReference>
<dbReference type="SMART" id="SM00458">
    <property type="entry name" value="RICIN"/>
    <property type="match status" value="1"/>
</dbReference>
<comment type="similarity">
    <text evidence="3">Belongs to the glycosyl hydrolase 5 (cellulase A) family.</text>
</comment>
<dbReference type="Gene3D" id="3.20.20.80">
    <property type="entry name" value="Glycosidases"/>
    <property type="match status" value="1"/>
</dbReference>
<dbReference type="Pfam" id="PF00652">
    <property type="entry name" value="Ricin_B_lectin"/>
    <property type="match status" value="1"/>
</dbReference>
<organism evidence="6 7">
    <name type="scientific">Actinoplanes oblitus</name>
    <dbReference type="NCBI Taxonomy" id="3040509"/>
    <lineage>
        <taxon>Bacteria</taxon>
        <taxon>Bacillati</taxon>
        <taxon>Actinomycetota</taxon>
        <taxon>Actinomycetes</taxon>
        <taxon>Micromonosporales</taxon>
        <taxon>Micromonosporaceae</taxon>
        <taxon>Actinoplanes</taxon>
    </lineage>
</organism>
<feature type="domain" description="Ricin B lectin" evidence="5">
    <location>
        <begin position="337"/>
        <end position="472"/>
    </location>
</feature>
<dbReference type="PROSITE" id="PS50231">
    <property type="entry name" value="RICIN_B_LECTIN"/>
    <property type="match status" value="1"/>
</dbReference>
<dbReference type="InterPro" id="IPR017853">
    <property type="entry name" value="GH"/>
</dbReference>
<sequence>MRARIPLVLLLFTSALALPSPSAAAATSGFRGVNWADQRDNFVDDTLVLGGLSTSDSYATTQAKANAILTGFQNNLGANTVRMPVNHPTVAGSYWASYTGAIDAAAAKGMKVILSYWEAASSRNGTVDNTTQFWSMWQTIVARYSSNANVYFEPFNEPYGYSDTDWKNLAAQWLGTFPGVPRGRVIISGAGYNQRLTTIGGDTRFDGTLISRHIYQFFDAGRHTEDAWRESLRTSVGAYANRVVITEFGATMTDGRDYDAPSTTNDMIAFIRGVAAEARAEGLGTVYWPGVRIADPYRLQEINGSGTALTLTTTNNSGRDQLRYSWGLDAGGNVPLTHYRVTNRNSGKVMDLVGSSTADGAEVKQYSWNGGANQKWSFEDLGNGYVRVVNQYSGKCLDVASASTADGANVIQYTCGGGTNQQWSWVASGSYYTLVARHSGKCLDVAGAGTADGTDIGQYTCNGGTNQQWTRSAA</sequence>
<gene>
    <name evidence="6" type="ORF">ACTOB_002119</name>
</gene>
<dbReference type="RefSeq" id="WP_284919900.1">
    <property type="nucleotide sequence ID" value="NZ_CP126980.1"/>
</dbReference>
<feature type="chain" id="PRO_5045584209" evidence="4">
    <location>
        <begin position="26"/>
        <end position="474"/>
    </location>
</feature>
<evidence type="ECO:0000256" key="3">
    <source>
        <dbReference type="RuleBase" id="RU361153"/>
    </source>
</evidence>
<evidence type="ECO:0000256" key="2">
    <source>
        <dbReference type="ARBA" id="ARBA00023295"/>
    </source>
</evidence>
<dbReference type="EMBL" id="CP126980">
    <property type="protein sequence ID" value="WIM98518.1"/>
    <property type="molecule type" value="Genomic_DNA"/>
</dbReference>
<dbReference type="PANTHER" id="PTHR34142:SF1">
    <property type="entry name" value="GLYCOSIDE HYDROLASE FAMILY 5 DOMAIN-CONTAINING PROTEIN"/>
    <property type="match status" value="1"/>
</dbReference>
<keyword evidence="4" id="KW-0732">Signal</keyword>
<evidence type="ECO:0000259" key="5">
    <source>
        <dbReference type="SMART" id="SM00458"/>
    </source>
</evidence>